<dbReference type="InterPro" id="IPR024633">
    <property type="entry name" value="DnaA_N_dom"/>
</dbReference>
<dbReference type="Proteomes" id="UP001597340">
    <property type="component" value="Unassembled WGS sequence"/>
</dbReference>
<sequence length="325" mass="38705">MQQKNLKGNFYNLSYYRLRPTGEAEAKMRRSGDKEQTYTKKELEKIFLKEEEVRQFSLDKHGASLPHMDGNITFINNYLMDYWGHYFSAEGFALYMHLKRYCYGDIDYCWPDLDLIGAKMKKSRNTIKKYLAILEKYGFVLMFNVMNADKNNMEESPLFKIRRQVPFLPQELYEELPLDLKIDHDKFMQRLVGSHDISGELERSLDYTIIYDDILKQGTVVRKPKSDDKKSAERTAKQKILHEQITEDDRNVWAEFCKIIKTKISSPSFDTWFKGSFCVRTERTYCIYSPTLFCKEWLESRFKNQIIEIFKQMAVPFDEITFNHL</sequence>
<proteinExistence type="predicted"/>
<keyword evidence="3" id="KW-1185">Reference proteome</keyword>
<dbReference type="EMBL" id="JBHTNZ010000089">
    <property type="protein sequence ID" value="MFD1464217.1"/>
    <property type="molecule type" value="Genomic_DNA"/>
</dbReference>
<reference evidence="3" key="1">
    <citation type="journal article" date="2019" name="Int. J. Syst. Evol. Microbiol.">
        <title>The Global Catalogue of Microorganisms (GCM) 10K type strain sequencing project: providing services to taxonomists for standard genome sequencing and annotation.</title>
        <authorList>
            <consortium name="The Broad Institute Genomics Platform"/>
            <consortium name="The Broad Institute Genome Sequencing Center for Infectious Disease"/>
            <person name="Wu L."/>
            <person name="Ma J."/>
        </authorList>
    </citation>
    <scope>NUCLEOTIDE SEQUENCE [LARGE SCALE GENOMIC DNA]</scope>
    <source>
        <strain evidence="3">CCM 9147</strain>
    </source>
</reference>
<comment type="caution">
    <text evidence="2">The sequence shown here is derived from an EMBL/GenBank/DDBJ whole genome shotgun (WGS) entry which is preliminary data.</text>
</comment>
<accession>A0ABW4DJM8</accession>
<dbReference type="Gene3D" id="3.30.300.180">
    <property type="match status" value="1"/>
</dbReference>
<protein>
    <submittedName>
        <fullName evidence="2">DnaA N-terminal domain-containing protein</fullName>
    </submittedName>
</protein>
<evidence type="ECO:0000259" key="1">
    <source>
        <dbReference type="Pfam" id="PF11638"/>
    </source>
</evidence>
<feature type="domain" description="DnaA N-terminal" evidence="1">
    <location>
        <begin position="251"/>
        <end position="311"/>
    </location>
</feature>
<evidence type="ECO:0000313" key="3">
    <source>
        <dbReference type="Proteomes" id="UP001597340"/>
    </source>
</evidence>
<evidence type="ECO:0000313" key="2">
    <source>
        <dbReference type="EMBL" id="MFD1464217.1"/>
    </source>
</evidence>
<dbReference type="Gene3D" id="1.10.10.10">
    <property type="entry name" value="Winged helix-like DNA-binding domain superfamily/Winged helix DNA-binding domain"/>
    <property type="match status" value="1"/>
</dbReference>
<gene>
    <name evidence="2" type="ORF">ACFQ5D_23480</name>
</gene>
<organism evidence="2 3">
    <name type="scientific">Paenibacillus farraposensis</name>
    <dbReference type="NCBI Taxonomy" id="2807095"/>
    <lineage>
        <taxon>Bacteria</taxon>
        <taxon>Bacillati</taxon>
        <taxon>Bacillota</taxon>
        <taxon>Bacilli</taxon>
        <taxon>Bacillales</taxon>
        <taxon>Paenibacillaceae</taxon>
        <taxon>Paenibacillus</taxon>
    </lineage>
</organism>
<name>A0ABW4DJM8_9BACL</name>
<dbReference type="Pfam" id="PF13730">
    <property type="entry name" value="HTH_36"/>
    <property type="match status" value="1"/>
</dbReference>
<dbReference type="InterPro" id="IPR038454">
    <property type="entry name" value="DnaA_N_sf"/>
</dbReference>
<dbReference type="Pfam" id="PF11638">
    <property type="entry name" value="DnaA_N"/>
    <property type="match status" value="1"/>
</dbReference>
<dbReference type="InterPro" id="IPR036388">
    <property type="entry name" value="WH-like_DNA-bd_sf"/>
</dbReference>
<dbReference type="RefSeq" id="WP_229522925.1">
    <property type="nucleotide sequence ID" value="NZ_JAFFQR010000010.1"/>
</dbReference>